<dbReference type="Proteomes" id="UP000077469">
    <property type="component" value="Chromosome"/>
</dbReference>
<dbReference type="RefSeq" id="WP_031502428.1">
    <property type="nucleotide sequence ID" value="NC_022795.1"/>
</dbReference>
<dbReference type="SUPFAM" id="SSF58104">
    <property type="entry name" value="Methyl-accepting chemotaxis protein (MCP) signaling domain"/>
    <property type="match status" value="1"/>
</dbReference>
<evidence type="ECO:0000256" key="1">
    <source>
        <dbReference type="ARBA" id="ARBA00023224"/>
    </source>
</evidence>
<dbReference type="Pfam" id="PF00015">
    <property type="entry name" value="MCPsignal"/>
    <property type="match status" value="1"/>
</dbReference>
<evidence type="ECO:0000313" key="5">
    <source>
        <dbReference type="Proteomes" id="UP000077469"/>
    </source>
</evidence>
<dbReference type="OrthoDB" id="9816519at2"/>
<dbReference type="EMBL" id="CP007141">
    <property type="protein sequence ID" value="AJC74362.1"/>
    <property type="molecule type" value="Genomic_DNA"/>
</dbReference>
<dbReference type="PATRIC" id="fig|1123384.7.peg.1904"/>
<dbReference type="AlphaFoldDB" id="A0A0X1KT44"/>
<dbReference type="GO" id="GO:0016020">
    <property type="term" value="C:membrane"/>
    <property type="evidence" value="ECO:0007669"/>
    <property type="project" value="InterPro"/>
</dbReference>
<gene>
    <name evidence="4" type="ORF">AJ81_09465</name>
</gene>
<feature type="domain" description="Methyl-accepting transducer" evidence="3">
    <location>
        <begin position="19"/>
        <end position="252"/>
    </location>
</feature>
<sequence length="277" mass="30904">MDKKTFDKISSAFFAENLMTSFMNQLDEALVSRVLDLQRQIGSVMEKFSKMSGELSELQTKFSRDSEALESAFEAIKKVGSQMESQLSQSGASLEQASEKFESALEQTSMTIESFREAQTMVEKINTIAKQTKLLALNASIEAARAGEFGRGFAVVAAEIQKLATESGVAAQEITKKVQQLSEMIEKSIEGLRVVGQIFEVFKNSTAQMLSFLRQNADVIVQTSETFKEAQENFERQGESIEETYRVLQNANEKFNAMLRVISSVVKAQQKLKDVKL</sequence>
<dbReference type="GO" id="GO:0007165">
    <property type="term" value="P:signal transduction"/>
    <property type="evidence" value="ECO:0007669"/>
    <property type="project" value="UniProtKB-KW"/>
</dbReference>
<evidence type="ECO:0000256" key="2">
    <source>
        <dbReference type="PROSITE-ProRule" id="PRU00284"/>
    </source>
</evidence>
<dbReference type="STRING" id="1123384.AJ81_09465"/>
<accession>A0A0X1KT44</accession>
<keyword evidence="5" id="KW-1185">Reference proteome</keyword>
<dbReference type="PANTHER" id="PTHR32089">
    <property type="entry name" value="METHYL-ACCEPTING CHEMOTAXIS PROTEIN MCPB"/>
    <property type="match status" value="1"/>
</dbReference>
<dbReference type="PANTHER" id="PTHR32089:SF41">
    <property type="entry name" value="METHYL-ACCEPTING CHEMOTAXIS PROTEIN"/>
    <property type="match status" value="1"/>
</dbReference>
<evidence type="ECO:0000259" key="3">
    <source>
        <dbReference type="PROSITE" id="PS50111"/>
    </source>
</evidence>
<proteinExistence type="predicted"/>
<protein>
    <submittedName>
        <fullName evidence="4">Methyl-accepting chemotaxis protein</fullName>
    </submittedName>
</protein>
<evidence type="ECO:0000313" key="4">
    <source>
        <dbReference type="EMBL" id="AJC74362.1"/>
    </source>
</evidence>
<dbReference type="KEGG" id="phy:AJ81_09465"/>
<dbReference type="PaxDb" id="1123384-AJ81_09465"/>
<reference evidence="4 5" key="1">
    <citation type="submission" date="2014-01" db="EMBL/GenBank/DDBJ databases">
        <title>Genome sequencing of Thermotog hypogea.</title>
        <authorList>
            <person name="Zhang X."/>
            <person name="Alvare G."/>
            <person name="Fristensky B."/>
            <person name="Chen L."/>
            <person name="Suen T."/>
            <person name="Chen Q."/>
            <person name="Ma K."/>
        </authorList>
    </citation>
    <scope>NUCLEOTIDE SEQUENCE [LARGE SCALE GENOMIC DNA]</scope>
    <source>
        <strain evidence="4 5">DSM 11164</strain>
    </source>
</reference>
<dbReference type="InterPro" id="IPR004089">
    <property type="entry name" value="MCPsignal_dom"/>
</dbReference>
<dbReference type="PROSITE" id="PS50111">
    <property type="entry name" value="CHEMOTAXIS_TRANSDUC_2"/>
    <property type="match status" value="1"/>
</dbReference>
<dbReference type="Gene3D" id="1.10.287.950">
    <property type="entry name" value="Methyl-accepting chemotaxis protein"/>
    <property type="match status" value="1"/>
</dbReference>
<name>A0A0X1KT44_9THEM</name>
<organism evidence="4 5">
    <name type="scientific">Pseudothermotoga hypogea DSM 11164 = NBRC 106472</name>
    <dbReference type="NCBI Taxonomy" id="1123384"/>
    <lineage>
        <taxon>Bacteria</taxon>
        <taxon>Thermotogati</taxon>
        <taxon>Thermotogota</taxon>
        <taxon>Thermotogae</taxon>
        <taxon>Thermotogales</taxon>
        <taxon>Thermotogaceae</taxon>
        <taxon>Pseudothermotoga</taxon>
    </lineage>
</organism>
<dbReference type="SMART" id="SM00283">
    <property type="entry name" value="MA"/>
    <property type="match status" value="1"/>
</dbReference>
<keyword evidence="1 2" id="KW-0807">Transducer</keyword>